<keyword evidence="1" id="KW-0812">Transmembrane</keyword>
<reference evidence="2 3" key="1">
    <citation type="submission" date="2024-03" db="EMBL/GenBank/DDBJ databases">
        <title>Human intestinal bacterial collection.</title>
        <authorList>
            <person name="Pauvert C."/>
            <person name="Hitch T.C.A."/>
            <person name="Clavel T."/>
        </authorList>
    </citation>
    <scope>NUCLEOTIDE SEQUENCE [LARGE SCALE GENOMIC DNA]</scope>
    <source>
        <strain evidence="2 3">CLA-JM-H38</strain>
    </source>
</reference>
<feature type="transmembrane region" description="Helical" evidence="1">
    <location>
        <begin position="91"/>
        <end position="111"/>
    </location>
</feature>
<evidence type="ECO:0000256" key="1">
    <source>
        <dbReference type="SAM" id="Phobius"/>
    </source>
</evidence>
<proteinExistence type="predicted"/>
<evidence type="ECO:0000313" key="3">
    <source>
        <dbReference type="Proteomes" id="UP001490816"/>
    </source>
</evidence>
<gene>
    <name evidence="2" type="ORF">WMO39_06980</name>
</gene>
<accession>A0ABV1F9N1</accession>
<keyword evidence="3" id="KW-1185">Reference proteome</keyword>
<name>A0ABV1F9N1_9FIRM</name>
<feature type="transmembrane region" description="Helical" evidence="1">
    <location>
        <begin position="132"/>
        <end position="151"/>
    </location>
</feature>
<protein>
    <recommendedName>
        <fullName evidence="4">Peptidase M48 domain-containing protein</fullName>
    </recommendedName>
</protein>
<comment type="caution">
    <text evidence="2">The sequence shown here is derived from an EMBL/GenBank/DDBJ whole genome shotgun (WGS) entry which is preliminary data.</text>
</comment>
<evidence type="ECO:0008006" key="4">
    <source>
        <dbReference type="Google" id="ProtNLM"/>
    </source>
</evidence>
<sequence length="342" mass="39349">MCKNEYNKLKYVLNAIFSAVVTTVVFRSSLFLCIDGFTYKNSKIFLWCCVGIILSIGTAFTIRCSRNDLSIFSSIGLALGLYSIITFLKYYITLCVVVGTIFFIILSVRLYNIITKKYKNRTKHQISKKYMAILSIFRTIGIYLITVLILISGSKLLDIGLLSSSVEKHTKSTENSYSYSSEELLQSIDDWDYLSNHERIDFLQCIANIEVEQLDLDHELNVILTVLDQNTYSTYCEATHTIAVNIKILELESVEEMINSIAHEAAHAWQNQLIKDCESGKETRAEYIDKANTYKNEFSKYKRNIAVKDYDKYYNLECEIDARTYASNELYYLCNLLSTEVN</sequence>
<keyword evidence="1" id="KW-0472">Membrane</keyword>
<dbReference type="Proteomes" id="UP001490816">
    <property type="component" value="Unassembled WGS sequence"/>
</dbReference>
<keyword evidence="1" id="KW-1133">Transmembrane helix</keyword>
<evidence type="ECO:0000313" key="2">
    <source>
        <dbReference type="EMBL" id="MEQ2470071.1"/>
    </source>
</evidence>
<feature type="transmembrane region" description="Helical" evidence="1">
    <location>
        <begin position="69"/>
        <end position="85"/>
    </location>
</feature>
<feature type="transmembrane region" description="Helical" evidence="1">
    <location>
        <begin position="44"/>
        <end position="62"/>
    </location>
</feature>
<dbReference type="EMBL" id="JBBMEZ010000016">
    <property type="protein sequence ID" value="MEQ2470071.1"/>
    <property type="molecule type" value="Genomic_DNA"/>
</dbReference>
<organism evidence="2 3">
    <name type="scientific">Ruminococcoides intestinale</name>
    <dbReference type="NCBI Taxonomy" id="3133162"/>
    <lineage>
        <taxon>Bacteria</taxon>
        <taxon>Bacillati</taxon>
        <taxon>Bacillota</taxon>
        <taxon>Clostridia</taxon>
        <taxon>Eubacteriales</taxon>
        <taxon>Oscillospiraceae</taxon>
        <taxon>Ruminococcoides</taxon>
    </lineage>
</organism>
<feature type="transmembrane region" description="Helical" evidence="1">
    <location>
        <begin position="12"/>
        <end position="32"/>
    </location>
</feature>
<dbReference type="RefSeq" id="WP_117949760.1">
    <property type="nucleotide sequence ID" value="NZ_JBBMEZ010000016.1"/>
</dbReference>